<reference evidence="2 3" key="1">
    <citation type="submission" date="2019-04" db="EMBL/GenBank/DDBJ databases">
        <title>Phreatobacter aquaticus sp. nov.</title>
        <authorList>
            <person name="Choi A."/>
        </authorList>
    </citation>
    <scope>NUCLEOTIDE SEQUENCE [LARGE SCALE GENOMIC DNA]</scope>
    <source>
        <strain evidence="2 3">KCTC 52518</strain>
    </source>
</reference>
<evidence type="ECO:0000313" key="2">
    <source>
        <dbReference type="EMBL" id="QCI67301.1"/>
    </source>
</evidence>
<accession>A0A4D7B346</accession>
<evidence type="ECO:0000313" key="3">
    <source>
        <dbReference type="Proteomes" id="UP000298781"/>
    </source>
</evidence>
<feature type="domain" description="LssY-like C-terminal" evidence="1">
    <location>
        <begin position="49"/>
        <end position="228"/>
    </location>
</feature>
<dbReference type="RefSeq" id="WP_136962732.1">
    <property type="nucleotide sequence ID" value="NZ_CP039690.1"/>
</dbReference>
<dbReference type="Proteomes" id="UP000298781">
    <property type="component" value="Chromosome"/>
</dbReference>
<organism evidence="2 3">
    <name type="scientific">Phreatobacter stygius</name>
    <dbReference type="NCBI Taxonomy" id="1940610"/>
    <lineage>
        <taxon>Bacteria</taxon>
        <taxon>Pseudomonadati</taxon>
        <taxon>Pseudomonadota</taxon>
        <taxon>Alphaproteobacteria</taxon>
        <taxon>Hyphomicrobiales</taxon>
        <taxon>Phreatobacteraceae</taxon>
        <taxon>Phreatobacter</taxon>
    </lineage>
</organism>
<evidence type="ECO:0000259" key="1">
    <source>
        <dbReference type="Pfam" id="PF14067"/>
    </source>
</evidence>
<dbReference type="KEGG" id="pstg:E8M01_25585"/>
<dbReference type="InterPro" id="IPR025902">
    <property type="entry name" value="LssY-like-C_dom"/>
</dbReference>
<dbReference type="AlphaFoldDB" id="A0A4D7B346"/>
<dbReference type="EMBL" id="CP039690">
    <property type="protein sequence ID" value="QCI67301.1"/>
    <property type="molecule type" value="Genomic_DNA"/>
</dbReference>
<keyword evidence="3" id="KW-1185">Reference proteome</keyword>
<sequence length="274" mass="29278">MATARRRFRIRLLVWALVLVASLYGALAYLALPAVWSHYEHQPGLAGRPMVTTTTTGIPGDPINVGLVGSRGEVAQALTAAGWKPADAITLRSSLGIGFSVLFARPYPQAPVSTLMFEGRPQDLAFEKPVGGSADRRHHVRFWQALQRGTEGRPVWLGAASFDRGVGFSRFTAQVTHHIAPDVDAERDLVIADLTAAEMLAATYQVSGIGPTLAGVNGGGDRYFTDGEVTIGILSVDAARVAEAPRELANPPAVAVKQGVWQAISGVLRWFASR</sequence>
<dbReference type="Pfam" id="PF14067">
    <property type="entry name" value="LssY_C"/>
    <property type="match status" value="1"/>
</dbReference>
<dbReference type="OrthoDB" id="3725455at2"/>
<gene>
    <name evidence="2" type="ORF">E8M01_25585</name>
</gene>
<proteinExistence type="predicted"/>
<protein>
    <recommendedName>
        <fullName evidence="1">LssY-like C-terminal domain-containing protein</fullName>
    </recommendedName>
</protein>
<name>A0A4D7B346_9HYPH</name>